<feature type="compositionally biased region" description="Polar residues" evidence="2">
    <location>
        <begin position="349"/>
        <end position="359"/>
    </location>
</feature>
<dbReference type="Pfam" id="PF25917">
    <property type="entry name" value="BSH_RND"/>
    <property type="match status" value="1"/>
</dbReference>
<reference evidence="5" key="1">
    <citation type="submission" date="2022-11" db="EMBL/GenBank/DDBJ databases">
        <title>Lacrimispora xylanolytica sy1, complete genome.</title>
        <authorList>
            <person name="Choi S."/>
        </authorList>
    </citation>
    <scope>NUCLEOTIDE SEQUENCE</scope>
    <source>
        <strain evidence="5">Sy1</strain>
    </source>
</reference>
<dbReference type="Gene3D" id="2.40.420.20">
    <property type="match status" value="1"/>
</dbReference>
<dbReference type="Gene3D" id="2.40.30.170">
    <property type="match status" value="1"/>
</dbReference>
<dbReference type="RefSeq" id="WP_268114914.1">
    <property type="nucleotide sequence ID" value="NZ_CP113524.1"/>
</dbReference>
<feature type="region of interest" description="Disordered" evidence="2">
    <location>
        <begin position="347"/>
        <end position="385"/>
    </location>
</feature>
<dbReference type="PANTHER" id="PTHR30469">
    <property type="entry name" value="MULTIDRUG RESISTANCE PROTEIN MDTA"/>
    <property type="match status" value="1"/>
</dbReference>
<dbReference type="Gene3D" id="1.10.287.470">
    <property type="entry name" value="Helix hairpin bin"/>
    <property type="match status" value="1"/>
</dbReference>
<dbReference type="PANTHER" id="PTHR30469:SF15">
    <property type="entry name" value="HLYD FAMILY OF SECRETION PROTEINS"/>
    <property type="match status" value="1"/>
</dbReference>
<dbReference type="InterPro" id="IPR006143">
    <property type="entry name" value="RND_pump_MFP"/>
</dbReference>
<feature type="domain" description="YknX-like C-terminal permuted SH3-like" evidence="4">
    <location>
        <begin position="283"/>
        <end position="350"/>
    </location>
</feature>
<proteinExistence type="inferred from homology"/>
<dbReference type="EMBL" id="CP113524">
    <property type="protein sequence ID" value="WAJ23500.1"/>
    <property type="molecule type" value="Genomic_DNA"/>
</dbReference>
<accession>A0ABY7AAX2</accession>
<dbReference type="Pfam" id="PF25989">
    <property type="entry name" value="YknX_C"/>
    <property type="match status" value="1"/>
</dbReference>
<evidence type="ECO:0000259" key="3">
    <source>
        <dbReference type="Pfam" id="PF25917"/>
    </source>
</evidence>
<dbReference type="Gene3D" id="2.40.50.100">
    <property type="match status" value="1"/>
</dbReference>
<evidence type="ECO:0000259" key="4">
    <source>
        <dbReference type="Pfam" id="PF25989"/>
    </source>
</evidence>
<dbReference type="SUPFAM" id="SSF111369">
    <property type="entry name" value="HlyD-like secretion proteins"/>
    <property type="match status" value="1"/>
</dbReference>
<dbReference type="Proteomes" id="UP001163115">
    <property type="component" value="Chromosome"/>
</dbReference>
<protein>
    <submittedName>
        <fullName evidence="5">Efflux RND transporter periplasmic adaptor subunit</fullName>
    </submittedName>
</protein>
<name>A0ABY7AAX2_9FIRM</name>
<evidence type="ECO:0000313" key="5">
    <source>
        <dbReference type="EMBL" id="WAJ23500.1"/>
    </source>
</evidence>
<dbReference type="InterPro" id="IPR058625">
    <property type="entry name" value="MdtA-like_BSH"/>
</dbReference>
<gene>
    <name evidence="5" type="ORF">OW255_18355</name>
</gene>
<comment type="similarity">
    <text evidence="1">Belongs to the membrane fusion protein (MFP) (TC 8.A.1) family.</text>
</comment>
<organism evidence="5 6">
    <name type="scientific">Lacrimispora xylanolytica</name>
    <dbReference type="NCBI Taxonomy" id="29375"/>
    <lineage>
        <taxon>Bacteria</taxon>
        <taxon>Bacillati</taxon>
        <taxon>Bacillota</taxon>
        <taxon>Clostridia</taxon>
        <taxon>Lachnospirales</taxon>
        <taxon>Lachnospiraceae</taxon>
        <taxon>Lacrimispora</taxon>
    </lineage>
</organism>
<dbReference type="NCBIfam" id="TIGR01730">
    <property type="entry name" value="RND_mfp"/>
    <property type="match status" value="1"/>
</dbReference>
<keyword evidence="6" id="KW-1185">Reference proteome</keyword>
<dbReference type="InterPro" id="IPR058637">
    <property type="entry name" value="YknX-like_C"/>
</dbReference>
<feature type="domain" description="Multidrug resistance protein MdtA-like barrel-sandwich hybrid" evidence="3">
    <location>
        <begin position="68"/>
        <end position="191"/>
    </location>
</feature>
<evidence type="ECO:0000256" key="2">
    <source>
        <dbReference type="SAM" id="MobiDB-lite"/>
    </source>
</evidence>
<evidence type="ECO:0000256" key="1">
    <source>
        <dbReference type="ARBA" id="ARBA00009477"/>
    </source>
</evidence>
<sequence>MTKKKMITIAVAVIAVVAVAGLLIPRILGGNKDEIVAEVPPAVSVVKPENRSIQLSSELIGTIEPDSIVYVTPLGNGEITNVGVQTGDMVTAGQLLCVIDTKQVESSKITAETARVSYEDAKKNLDRMTVLYQAGDVAEADYQSLVDKVQLAKLQYDNAKIGYNIQLESSQVTAPISGKVESFNVKAHDMVAPSTVLCVISGEGGKAVNFYVPERIVNGLKTGDTIKVEKNGTDRAATITEVSTMIDQASGLFKVKASIPDGNTLATGTSVKLYVVSQKADNVLTVPVDSVYYEGGNPFIYTYADGKLKKNAVTVGLADDSFMEVKEGITTDDQVVATWTSELYDGSEVTLSDGSSKENQTTEETASESKTETEGTALETSGSAQ</sequence>
<evidence type="ECO:0000313" key="6">
    <source>
        <dbReference type="Proteomes" id="UP001163115"/>
    </source>
</evidence>